<accession>A0A9P0AYR2</accession>
<evidence type="ECO:0000256" key="2">
    <source>
        <dbReference type="ARBA" id="ARBA00010840"/>
    </source>
</evidence>
<feature type="domain" description="ORC6 second cyclin-like" evidence="7">
    <location>
        <begin position="95"/>
        <end position="177"/>
    </location>
</feature>
<dbReference type="AlphaFoldDB" id="A0A9P0AYR2"/>
<keyword evidence="3" id="KW-0235">DNA replication</keyword>
<dbReference type="PANTHER" id="PTHR13394">
    <property type="entry name" value="ORIGIN RECOGNITION COMPLEX SUBUNIT 6"/>
    <property type="match status" value="1"/>
</dbReference>
<dbReference type="InterPro" id="IPR054113">
    <property type="entry name" value="ORC6_cyclin-like_2nd"/>
</dbReference>
<dbReference type="Gene3D" id="1.10.472.10">
    <property type="entry name" value="Cyclin-like"/>
    <property type="match status" value="1"/>
</dbReference>
<dbReference type="Proteomes" id="UP001154078">
    <property type="component" value="Chromosome 2"/>
</dbReference>
<reference evidence="8" key="1">
    <citation type="submission" date="2021-12" db="EMBL/GenBank/DDBJ databases">
        <authorList>
            <person name="King R."/>
        </authorList>
    </citation>
    <scope>NUCLEOTIDE SEQUENCE</scope>
</reference>
<keyword evidence="9" id="KW-1185">Reference proteome</keyword>
<dbReference type="InterPro" id="IPR020529">
    <property type="entry name" value="ORC6_met/pln"/>
</dbReference>
<evidence type="ECO:0000259" key="6">
    <source>
        <dbReference type="Pfam" id="PF05460"/>
    </source>
</evidence>
<evidence type="ECO:0000256" key="5">
    <source>
        <dbReference type="ARBA" id="ARBA00023242"/>
    </source>
</evidence>
<dbReference type="GO" id="GO:0003677">
    <property type="term" value="F:DNA binding"/>
    <property type="evidence" value="ECO:0007669"/>
    <property type="project" value="UniProtKB-KW"/>
</dbReference>
<feature type="domain" description="ORC6 first cyclin-like" evidence="6">
    <location>
        <begin position="17"/>
        <end position="92"/>
    </location>
</feature>
<evidence type="ECO:0000259" key="7">
    <source>
        <dbReference type="Pfam" id="PF21913"/>
    </source>
</evidence>
<keyword evidence="5" id="KW-0539">Nucleus</keyword>
<evidence type="ECO:0000313" key="9">
    <source>
        <dbReference type="Proteomes" id="UP001154078"/>
    </source>
</evidence>
<dbReference type="GO" id="GO:0005664">
    <property type="term" value="C:nuclear origin of replication recognition complex"/>
    <property type="evidence" value="ECO:0007669"/>
    <property type="project" value="InterPro"/>
</dbReference>
<gene>
    <name evidence="8" type="ORF">MELIAE_LOCUS3976</name>
</gene>
<evidence type="ECO:0000256" key="1">
    <source>
        <dbReference type="ARBA" id="ARBA00004123"/>
    </source>
</evidence>
<evidence type="ECO:0000256" key="3">
    <source>
        <dbReference type="ARBA" id="ARBA00022705"/>
    </source>
</evidence>
<dbReference type="InterPro" id="IPR008721">
    <property type="entry name" value="ORC6_cyclin_first"/>
</dbReference>
<evidence type="ECO:0000256" key="4">
    <source>
        <dbReference type="ARBA" id="ARBA00023125"/>
    </source>
</evidence>
<evidence type="ECO:0000313" key="8">
    <source>
        <dbReference type="EMBL" id="CAH0551340.1"/>
    </source>
</evidence>
<dbReference type="PANTHER" id="PTHR13394:SF0">
    <property type="entry name" value="ORIGIN RECOGNITION COMPLEX SUBUNIT 6"/>
    <property type="match status" value="1"/>
</dbReference>
<dbReference type="OrthoDB" id="5552484at2759"/>
<dbReference type="EMBL" id="OV121133">
    <property type="protein sequence ID" value="CAH0551340.1"/>
    <property type="molecule type" value="Genomic_DNA"/>
</dbReference>
<keyword evidence="4" id="KW-0238">DNA-binding</keyword>
<name>A0A9P0AYR2_BRAAE</name>
<dbReference type="GO" id="GO:0006270">
    <property type="term" value="P:DNA replication initiation"/>
    <property type="evidence" value="ECO:0007669"/>
    <property type="project" value="TreeGrafter"/>
</dbReference>
<proteinExistence type="inferred from homology"/>
<protein>
    <recommendedName>
        <fullName evidence="10">Origin recognition complex subunit 6</fullName>
    </recommendedName>
</protein>
<comment type="similarity">
    <text evidence="2">Belongs to the ORC6 family.</text>
</comment>
<evidence type="ECO:0008006" key="10">
    <source>
        <dbReference type="Google" id="ProtNLM"/>
    </source>
</evidence>
<sequence length="251" mass="28099">MSNDNLLQKTAQRLGVYQESVINKTREFLRVLSNKGSIKCLNENAKTILCFDLASILLGTPFDKETAIKLSGLKKSLYNNNHNTLEKVLDLNKQLSISELCVQMSCTVVKDIAEDIFDKYKNFDNKIKDLNHPQYAAAAVFTACKLKHVGVNKSQFATVSRLKPAQWKELTEEFKKFAETIGMTGGKKRQKANENKNEEEMFVEVVSAADYKPEVVASNPIRGMAVYLCLSYCLIVLRGDFKPAQLASGTS</sequence>
<organism evidence="8 9">
    <name type="scientific">Brassicogethes aeneus</name>
    <name type="common">Rape pollen beetle</name>
    <name type="synonym">Meligethes aeneus</name>
    <dbReference type="NCBI Taxonomy" id="1431903"/>
    <lineage>
        <taxon>Eukaryota</taxon>
        <taxon>Metazoa</taxon>
        <taxon>Ecdysozoa</taxon>
        <taxon>Arthropoda</taxon>
        <taxon>Hexapoda</taxon>
        <taxon>Insecta</taxon>
        <taxon>Pterygota</taxon>
        <taxon>Neoptera</taxon>
        <taxon>Endopterygota</taxon>
        <taxon>Coleoptera</taxon>
        <taxon>Polyphaga</taxon>
        <taxon>Cucujiformia</taxon>
        <taxon>Nitidulidae</taxon>
        <taxon>Meligethinae</taxon>
        <taxon>Brassicogethes</taxon>
    </lineage>
</organism>
<dbReference type="Pfam" id="PF21913">
    <property type="entry name" value="ORC6_2nd"/>
    <property type="match status" value="1"/>
</dbReference>
<comment type="subcellular location">
    <subcellularLocation>
        <location evidence="1">Nucleus</location>
    </subcellularLocation>
</comment>
<dbReference type="Pfam" id="PF05460">
    <property type="entry name" value="ORC6"/>
    <property type="match status" value="1"/>
</dbReference>